<dbReference type="Proteomes" id="UP000002671">
    <property type="component" value="Chromosome"/>
</dbReference>
<dbReference type="EnsemblBacteria" id="ACI15260">
    <property type="protein sequence ID" value="ACI15260"/>
    <property type="gene ID" value="CBU_0516a"/>
</dbReference>
<dbReference type="AlphaFoldDB" id="B5QS96"/>
<gene>
    <name evidence="2" type="ORF">CBU_0516a</name>
</gene>
<feature type="chain" id="PRO_5002837130" evidence="1">
    <location>
        <begin position="24"/>
        <end position="118"/>
    </location>
</feature>
<dbReference type="RefSeq" id="YP_002332969.1">
    <property type="nucleotide sequence ID" value="NC_002971.4"/>
</dbReference>
<organism evidence="2 3">
    <name type="scientific">Coxiella burnetii (strain RSA 493 / Nine Mile phase I)</name>
    <dbReference type="NCBI Taxonomy" id="227377"/>
    <lineage>
        <taxon>Bacteria</taxon>
        <taxon>Pseudomonadati</taxon>
        <taxon>Pseudomonadota</taxon>
        <taxon>Gammaproteobacteria</taxon>
        <taxon>Legionellales</taxon>
        <taxon>Coxiellaceae</taxon>
        <taxon>Coxiella</taxon>
    </lineage>
</organism>
<dbReference type="KEGG" id="cbu:CBU_0516a"/>
<accession>B5QS96</accession>
<evidence type="ECO:0000313" key="2">
    <source>
        <dbReference type="EMBL" id="ACI15260.1"/>
    </source>
</evidence>
<protein>
    <submittedName>
        <fullName evidence="2">Uncharacterized protein</fullName>
    </submittedName>
</protein>
<dbReference type="GeneID" id="7065956"/>
<name>B5QS96_COXBU</name>
<reference evidence="2 3" key="1">
    <citation type="journal article" date="2003" name="Proc. Natl. Acad. Sci. U.S.A.">
        <title>Complete genome sequence of the Q-fever pathogen, Coxiella burnetii.</title>
        <authorList>
            <person name="Seshadri R."/>
            <person name="Paulsen I.T."/>
            <person name="Eisen J.A."/>
            <person name="Read T.D."/>
            <person name="Nelson K.E."/>
            <person name="Nelson W.C."/>
            <person name="Ward N.L."/>
            <person name="Tettelin H."/>
            <person name="Davidsen T.M."/>
            <person name="Beanan M.J."/>
            <person name="Deboy R.T."/>
            <person name="Daugherty S.C."/>
            <person name="Brinkac L.M."/>
            <person name="Madupu R."/>
            <person name="Dodson R.J."/>
            <person name="Khouri H.M."/>
            <person name="Lee K.H."/>
            <person name="Carty H.A."/>
            <person name="Scanlan D."/>
            <person name="Heinzen R.A."/>
            <person name="Thompson H.A."/>
            <person name="Samuel J.E."/>
            <person name="Fraser C.M."/>
            <person name="Heidelberg J.F."/>
        </authorList>
    </citation>
    <scope>NUCLEOTIDE SEQUENCE [LARGE SCALE GENOMIC DNA]</scope>
    <source>
        <strain evidence="3">RSA 493 / Nine Mile phase I</strain>
    </source>
</reference>
<dbReference type="RefSeq" id="WP_010957629.1">
    <property type="nucleotide sequence ID" value="NC_002971.4"/>
</dbReference>
<evidence type="ECO:0000313" key="3">
    <source>
        <dbReference type="Proteomes" id="UP000002671"/>
    </source>
</evidence>
<dbReference type="EMBL" id="AE016828">
    <property type="protein sequence ID" value="ACI15260.1"/>
    <property type="molecule type" value="Genomic_DNA"/>
</dbReference>
<dbReference type="HOGENOM" id="CLU_2232092_0_0_6"/>
<sequence>MNGMLKGILIFAACLMMGAVTQAADAQAITKFTIAKCTGSGSPTCNGHSYPEGVTELYCELGPLWVPKFKIHSYNTSNSCDEKTGVDGVEPYYRVCGSLKTYCKGKYHITYPKSLTHR</sequence>
<reference evidence="2 3" key="2">
    <citation type="journal article" date="2009" name="Infect. Immun.">
        <title>Comparative genomics reveal extensive transposon-mediated genomic plasticity and diversity among potential effector proteins within the genus Coxiella.</title>
        <authorList>
            <person name="Beare P.A."/>
            <person name="Unsworth N."/>
            <person name="Andoh M."/>
            <person name="Voth D.E."/>
            <person name="Omsland A."/>
            <person name="Gilk S.D."/>
            <person name="Williams K.P."/>
            <person name="Sobral B.W."/>
            <person name="Kupko J.J.III."/>
            <person name="Porcella S.F."/>
            <person name="Samuel J.E."/>
            <person name="Heinzen R.A."/>
        </authorList>
    </citation>
    <scope>NUCLEOTIDE SEQUENCE [LARGE SCALE GENOMIC DNA]</scope>
    <source>
        <strain evidence="3">RSA 493 / Nine Mile phase I</strain>
    </source>
</reference>
<proteinExistence type="predicted"/>
<keyword evidence="1" id="KW-0732">Signal</keyword>
<feature type="signal peptide" evidence="1">
    <location>
        <begin position="1"/>
        <end position="23"/>
    </location>
</feature>
<keyword evidence="3" id="KW-1185">Reference proteome</keyword>
<evidence type="ECO:0000256" key="1">
    <source>
        <dbReference type="SAM" id="SignalP"/>
    </source>
</evidence>